<accession>A0ABQ2D7D2</accession>
<evidence type="ECO:0000313" key="5">
    <source>
        <dbReference type="Proteomes" id="UP000632222"/>
    </source>
</evidence>
<dbReference type="InterPro" id="IPR004843">
    <property type="entry name" value="Calcineurin-like_PHP"/>
</dbReference>
<dbReference type="InterPro" id="IPR029052">
    <property type="entry name" value="Metallo-depent_PP-like"/>
</dbReference>
<evidence type="ECO:0000256" key="2">
    <source>
        <dbReference type="ARBA" id="ARBA00022801"/>
    </source>
</evidence>
<dbReference type="PANTHER" id="PTHR31302">
    <property type="entry name" value="TRANSMEMBRANE PROTEIN WITH METALLOPHOSPHOESTERASE DOMAIN-RELATED"/>
    <property type="match status" value="1"/>
</dbReference>
<reference evidence="5" key="1">
    <citation type="journal article" date="2019" name="Int. J. Syst. Evol. Microbiol.">
        <title>The Global Catalogue of Microorganisms (GCM) 10K type strain sequencing project: providing services to taxonomists for standard genome sequencing and annotation.</title>
        <authorList>
            <consortium name="The Broad Institute Genomics Platform"/>
            <consortium name="The Broad Institute Genome Sequencing Center for Infectious Disease"/>
            <person name="Wu L."/>
            <person name="Ma J."/>
        </authorList>
    </citation>
    <scope>NUCLEOTIDE SEQUENCE [LARGE SCALE GENOMIC DNA]</scope>
    <source>
        <strain evidence="5">JCM 14370</strain>
    </source>
</reference>
<dbReference type="InterPro" id="IPR051158">
    <property type="entry name" value="Metallophosphoesterase_sf"/>
</dbReference>
<dbReference type="InterPro" id="IPR006311">
    <property type="entry name" value="TAT_signal"/>
</dbReference>
<sequence>MKITRRQFLQRGALVATGALGLGGYSYAQAHQFVLSEHTLQLQGLKQPLKVVHLTDLHYSSLIPLSQVEQWVQATQQQKPDVILITGDFISSREDYPHIRDLAKVLSKLQAPLGVYGVWGNHDYHLIPDRLMEFEQVLKEAGIRMLNNAAVQLRPDVQLAGIDDLWNGLPSLEAALQNLNKELCILLMSHNPDILPEVPEWVDLTLSGHTHGGQVRLPLLGALHVPSKYGERFAQGMVQGPARGFVSRGLGVTGVPLRFLCDAELVVLHLLPV</sequence>
<dbReference type="Pfam" id="PF00149">
    <property type="entry name" value="Metallophos"/>
    <property type="match status" value="1"/>
</dbReference>
<proteinExistence type="predicted"/>
<dbReference type="CDD" id="cd07385">
    <property type="entry name" value="MPP_YkuE_C"/>
    <property type="match status" value="1"/>
</dbReference>
<evidence type="ECO:0000256" key="1">
    <source>
        <dbReference type="ARBA" id="ARBA00022723"/>
    </source>
</evidence>
<keyword evidence="5" id="KW-1185">Reference proteome</keyword>
<dbReference type="EMBL" id="BMOD01000019">
    <property type="protein sequence ID" value="GGJ48627.1"/>
    <property type="molecule type" value="Genomic_DNA"/>
</dbReference>
<dbReference type="Gene3D" id="3.60.21.10">
    <property type="match status" value="1"/>
</dbReference>
<evidence type="ECO:0000313" key="4">
    <source>
        <dbReference type="EMBL" id="GGJ48627.1"/>
    </source>
</evidence>
<keyword evidence="1" id="KW-0479">Metal-binding</keyword>
<dbReference type="Proteomes" id="UP000632222">
    <property type="component" value="Unassembled WGS sequence"/>
</dbReference>
<dbReference type="PROSITE" id="PS51318">
    <property type="entry name" value="TAT"/>
    <property type="match status" value="1"/>
</dbReference>
<feature type="domain" description="Calcineurin-like phosphoesterase" evidence="3">
    <location>
        <begin position="49"/>
        <end position="212"/>
    </location>
</feature>
<dbReference type="SUPFAM" id="SSF56300">
    <property type="entry name" value="Metallo-dependent phosphatases"/>
    <property type="match status" value="1"/>
</dbReference>
<organism evidence="4 5">
    <name type="scientific">Deinococcus roseus</name>
    <dbReference type="NCBI Taxonomy" id="392414"/>
    <lineage>
        <taxon>Bacteria</taxon>
        <taxon>Thermotogati</taxon>
        <taxon>Deinococcota</taxon>
        <taxon>Deinococci</taxon>
        <taxon>Deinococcales</taxon>
        <taxon>Deinococcaceae</taxon>
        <taxon>Deinococcus</taxon>
    </lineage>
</organism>
<comment type="caution">
    <text evidence="4">The sequence shown here is derived from an EMBL/GenBank/DDBJ whole genome shotgun (WGS) entry which is preliminary data.</text>
</comment>
<evidence type="ECO:0000259" key="3">
    <source>
        <dbReference type="Pfam" id="PF00149"/>
    </source>
</evidence>
<keyword evidence="2" id="KW-0378">Hydrolase</keyword>
<dbReference type="RefSeq" id="WP_229684874.1">
    <property type="nucleotide sequence ID" value="NZ_BMOD01000019.1"/>
</dbReference>
<name>A0ABQ2D7D2_9DEIO</name>
<protein>
    <submittedName>
        <fullName evidence="4">Metallophosphoesterase</fullName>
    </submittedName>
</protein>
<gene>
    <name evidence="4" type="ORF">GCM10008938_38310</name>
</gene>
<dbReference type="PANTHER" id="PTHR31302:SF31">
    <property type="entry name" value="PHOSPHODIESTERASE YAEI"/>
    <property type="match status" value="1"/>
</dbReference>